<feature type="domain" description="RNA polymerase sigma-70 region 2" evidence="6">
    <location>
        <begin position="15"/>
        <end position="81"/>
    </location>
</feature>
<dbReference type="PANTHER" id="PTHR43133:SF8">
    <property type="entry name" value="RNA POLYMERASE SIGMA FACTOR HI_1459-RELATED"/>
    <property type="match status" value="1"/>
</dbReference>
<evidence type="ECO:0000313" key="8">
    <source>
        <dbReference type="EMBL" id="RFT16203.1"/>
    </source>
</evidence>
<feature type="domain" description="RNA polymerase sigma-70 region 4" evidence="7">
    <location>
        <begin position="112"/>
        <end position="161"/>
    </location>
</feature>
<keyword evidence="5" id="KW-0804">Transcription</keyword>
<organism evidence="8 9">
    <name type="scientific">Candidatus Saccharicenans subterraneus</name>
    <dbReference type="NCBI Taxonomy" id="2508984"/>
    <lineage>
        <taxon>Bacteria</taxon>
        <taxon>Candidatus Aminicenantota</taxon>
        <taxon>Candidatus Aminicenantia</taxon>
        <taxon>Candidatus Aminicenantales</taxon>
        <taxon>Candidatus Saccharicenantaceae</taxon>
        <taxon>Candidatus Saccharicenans</taxon>
    </lineage>
</organism>
<proteinExistence type="inferred from homology"/>
<dbReference type="InterPro" id="IPR007630">
    <property type="entry name" value="RNA_pol_sigma70_r4"/>
</dbReference>
<dbReference type="SUPFAM" id="SSF88659">
    <property type="entry name" value="Sigma3 and sigma4 domains of RNA polymerase sigma factors"/>
    <property type="match status" value="1"/>
</dbReference>
<comment type="similarity">
    <text evidence="1">Belongs to the sigma-70 factor family. ECF subfamily.</text>
</comment>
<dbReference type="PANTHER" id="PTHR43133">
    <property type="entry name" value="RNA POLYMERASE ECF-TYPE SIGMA FACTO"/>
    <property type="match status" value="1"/>
</dbReference>
<keyword evidence="4" id="KW-0238">DNA-binding</keyword>
<dbReference type="InterPro" id="IPR007627">
    <property type="entry name" value="RNA_pol_sigma70_r2"/>
</dbReference>
<dbReference type="InterPro" id="IPR013324">
    <property type="entry name" value="RNA_pol_sigma_r3/r4-like"/>
</dbReference>
<evidence type="ECO:0000313" key="9">
    <source>
        <dbReference type="Proteomes" id="UP000257323"/>
    </source>
</evidence>
<gene>
    <name evidence="8" type="ORF">OP8BY_1807</name>
</gene>
<dbReference type="Pfam" id="PF04545">
    <property type="entry name" value="Sigma70_r4"/>
    <property type="match status" value="1"/>
</dbReference>
<dbReference type="SUPFAM" id="SSF88946">
    <property type="entry name" value="Sigma2 domain of RNA polymerase sigma factors"/>
    <property type="match status" value="1"/>
</dbReference>
<dbReference type="GO" id="GO:0006352">
    <property type="term" value="P:DNA-templated transcription initiation"/>
    <property type="evidence" value="ECO:0007669"/>
    <property type="project" value="InterPro"/>
</dbReference>
<sequence length="165" mass="19390">MRPRVDEDIQELMVRYRPIIAFRVRKALGAQNTDCEDLVSEILSQVLEKLQTGEFRGESSLGTFVYTITSRRIVDYIREKTKVMKYAPEPANFPDPQETLEVAEMSEKVKRALSRLKPKYREVLYLYYYQELSREEVARHLGVSTRKVSELVNYALKLIRKELKP</sequence>
<evidence type="ECO:0000256" key="4">
    <source>
        <dbReference type="ARBA" id="ARBA00023125"/>
    </source>
</evidence>
<dbReference type="Gene3D" id="1.10.10.10">
    <property type="entry name" value="Winged helix-like DNA-binding domain superfamily/Winged helix DNA-binding domain"/>
    <property type="match status" value="1"/>
</dbReference>
<dbReference type="InterPro" id="IPR014284">
    <property type="entry name" value="RNA_pol_sigma-70_dom"/>
</dbReference>
<dbReference type="GO" id="GO:0016987">
    <property type="term" value="F:sigma factor activity"/>
    <property type="evidence" value="ECO:0007669"/>
    <property type="project" value="UniProtKB-KW"/>
</dbReference>
<evidence type="ECO:0000256" key="1">
    <source>
        <dbReference type="ARBA" id="ARBA00010641"/>
    </source>
</evidence>
<dbReference type="Proteomes" id="UP000257323">
    <property type="component" value="Unassembled WGS sequence"/>
</dbReference>
<evidence type="ECO:0000259" key="6">
    <source>
        <dbReference type="Pfam" id="PF04542"/>
    </source>
</evidence>
<dbReference type="InterPro" id="IPR013325">
    <property type="entry name" value="RNA_pol_sigma_r2"/>
</dbReference>
<keyword evidence="2" id="KW-0805">Transcription regulation</keyword>
<dbReference type="InterPro" id="IPR036388">
    <property type="entry name" value="WH-like_DNA-bd_sf"/>
</dbReference>
<name>A0A3E2BN60_9BACT</name>
<dbReference type="EMBL" id="QUAH01000004">
    <property type="protein sequence ID" value="RFT16203.1"/>
    <property type="molecule type" value="Genomic_DNA"/>
</dbReference>
<dbReference type="GO" id="GO:0003677">
    <property type="term" value="F:DNA binding"/>
    <property type="evidence" value="ECO:0007669"/>
    <property type="project" value="UniProtKB-KW"/>
</dbReference>
<keyword evidence="3" id="KW-0731">Sigma factor</keyword>
<dbReference type="Gene3D" id="1.10.1740.10">
    <property type="match status" value="1"/>
</dbReference>
<dbReference type="CDD" id="cd06171">
    <property type="entry name" value="Sigma70_r4"/>
    <property type="match status" value="1"/>
</dbReference>
<evidence type="ECO:0000256" key="2">
    <source>
        <dbReference type="ARBA" id="ARBA00023015"/>
    </source>
</evidence>
<reference evidence="8 9" key="1">
    <citation type="submission" date="2018-08" db="EMBL/GenBank/DDBJ databases">
        <title>Genome analysis of the thermophilic bacterium of the candidate phylum Aminicenantes from deep subsurface aquifer revealed its physiology and ecological role.</title>
        <authorList>
            <person name="Kadnikov V.V."/>
            <person name="Mardanov A.V."/>
            <person name="Beletsky A.V."/>
            <person name="Karnachuk O.V."/>
            <person name="Ravin N.V."/>
        </authorList>
    </citation>
    <scope>NUCLEOTIDE SEQUENCE [LARGE SCALE GENOMIC DNA]</scope>
    <source>
        <strain evidence="8">BY38</strain>
    </source>
</reference>
<evidence type="ECO:0000259" key="7">
    <source>
        <dbReference type="Pfam" id="PF04545"/>
    </source>
</evidence>
<evidence type="ECO:0000256" key="5">
    <source>
        <dbReference type="ARBA" id="ARBA00023163"/>
    </source>
</evidence>
<protein>
    <submittedName>
        <fullName evidence="8">RNA polymerase ECF-type sigma factor</fullName>
    </submittedName>
</protein>
<evidence type="ECO:0000256" key="3">
    <source>
        <dbReference type="ARBA" id="ARBA00023082"/>
    </source>
</evidence>
<comment type="caution">
    <text evidence="8">The sequence shown here is derived from an EMBL/GenBank/DDBJ whole genome shotgun (WGS) entry which is preliminary data.</text>
</comment>
<dbReference type="InterPro" id="IPR039425">
    <property type="entry name" value="RNA_pol_sigma-70-like"/>
</dbReference>
<accession>A0A3E2BN60</accession>
<dbReference type="Pfam" id="PF04542">
    <property type="entry name" value="Sigma70_r2"/>
    <property type="match status" value="1"/>
</dbReference>
<dbReference type="NCBIfam" id="TIGR02937">
    <property type="entry name" value="sigma70-ECF"/>
    <property type="match status" value="1"/>
</dbReference>
<dbReference type="AlphaFoldDB" id="A0A3E2BN60"/>